<keyword evidence="3" id="KW-1185">Reference proteome</keyword>
<dbReference type="AlphaFoldDB" id="B8LZA9"/>
<dbReference type="eggNOG" id="ENOG502SGGC">
    <property type="taxonomic scope" value="Eukaryota"/>
</dbReference>
<sequence length="132" mass="14394">MVNWTDSVNGKFLIMTLQEVTPQVSGEIWEKVAKKMGPGFSANACRQNYAKLLKAQSSDGTVTPSANSSTPKSASRKRKEAPETPSKTPSSRKQKKMTPAAHLGIPEEEAELKPPQTPHLGVKKQLFSEDSD</sequence>
<evidence type="ECO:0008006" key="4">
    <source>
        <dbReference type="Google" id="ProtNLM"/>
    </source>
</evidence>
<evidence type="ECO:0000313" key="2">
    <source>
        <dbReference type="EMBL" id="EED21662.1"/>
    </source>
</evidence>
<dbReference type="STRING" id="441959.B8LZA9"/>
<dbReference type="EMBL" id="EQ962653">
    <property type="protein sequence ID" value="EED21662.1"/>
    <property type="molecule type" value="Genomic_DNA"/>
</dbReference>
<dbReference type="HOGENOM" id="CLU_1918482_0_0_1"/>
<dbReference type="PhylomeDB" id="B8LZA9"/>
<reference evidence="3" key="1">
    <citation type="journal article" date="2015" name="Genome Announc.">
        <title>Genome sequence of the AIDS-associated pathogen Penicillium marneffei (ATCC18224) and its near taxonomic relative Talaromyces stipitatus (ATCC10500).</title>
        <authorList>
            <person name="Nierman W.C."/>
            <person name="Fedorova-Abrams N.D."/>
            <person name="Andrianopoulos A."/>
        </authorList>
    </citation>
    <scope>NUCLEOTIDE SEQUENCE [LARGE SCALE GENOMIC DNA]</scope>
    <source>
        <strain evidence="3">ATCC 10500 / CBS 375.48 / QM 6759 / NRRL 1006</strain>
    </source>
</reference>
<dbReference type="InParanoid" id="B8LZA9"/>
<gene>
    <name evidence="2" type="ORF">TSTA_088980</name>
</gene>
<dbReference type="VEuPathDB" id="FungiDB:TSTA_088980"/>
<evidence type="ECO:0000313" key="3">
    <source>
        <dbReference type="Proteomes" id="UP000001745"/>
    </source>
</evidence>
<accession>B8LZA9</accession>
<dbReference type="OMA" id="FHMVEQC"/>
<dbReference type="Proteomes" id="UP000001745">
    <property type="component" value="Unassembled WGS sequence"/>
</dbReference>
<feature type="compositionally biased region" description="Polar residues" evidence="1">
    <location>
        <begin position="55"/>
        <end position="73"/>
    </location>
</feature>
<proteinExistence type="predicted"/>
<dbReference type="GeneID" id="8104865"/>
<protein>
    <recommendedName>
        <fullName evidence="4">Myb-like domain-containing protein</fullName>
    </recommendedName>
</protein>
<dbReference type="OrthoDB" id="4525115at2759"/>
<dbReference type="RefSeq" id="XP_002478625.1">
    <property type="nucleotide sequence ID" value="XM_002478580.1"/>
</dbReference>
<name>B8LZA9_TALSN</name>
<organism evidence="2 3">
    <name type="scientific">Talaromyces stipitatus (strain ATCC 10500 / CBS 375.48 / QM 6759 / NRRL 1006)</name>
    <name type="common">Penicillium stipitatum</name>
    <dbReference type="NCBI Taxonomy" id="441959"/>
    <lineage>
        <taxon>Eukaryota</taxon>
        <taxon>Fungi</taxon>
        <taxon>Dikarya</taxon>
        <taxon>Ascomycota</taxon>
        <taxon>Pezizomycotina</taxon>
        <taxon>Eurotiomycetes</taxon>
        <taxon>Eurotiomycetidae</taxon>
        <taxon>Eurotiales</taxon>
        <taxon>Trichocomaceae</taxon>
        <taxon>Talaromyces</taxon>
        <taxon>Talaromyces sect. Talaromyces</taxon>
    </lineage>
</organism>
<feature type="region of interest" description="Disordered" evidence="1">
    <location>
        <begin position="55"/>
        <end position="132"/>
    </location>
</feature>
<evidence type="ECO:0000256" key="1">
    <source>
        <dbReference type="SAM" id="MobiDB-lite"/>
    </source>
</evidence>